<keyword evidence="2" id="KW-1185">Reference proteome</keyword>
<name>A0ACC1HMG4_9FUNG</name>
<keyword evidence="1" id="KW-0808">Transferase</keyword>
<protein>
    <submittedName>
        <fullName evidence="1">Ribose-phosphate pyrophosphokinase</fullName>
        <ecNumber evidence="1">2.7.6.1</ecNumber>
    </submittedName>
</protein>
<gene>
    <name evidence="1" type="primary">PRS5</name>
    <name evidence="1" type="ORF">EV182_006658</name>
</gene>
<proteinExistence type="predicted"/>
<reference evidence="1" key="1">
    <citation type="submission" date="2022-06" db="EMBL/GenBank/DDBJ databases">
        <title>Phylogenomic reconstructions and comparative analyses of Kickxellomycotina fungi.</title>
        <authorList>
            <person name="Reynolds N.K."/>
            <person name="Stajich J.E."/>
            <person name="Barry K."/>
            <person name="Grigoriev I.V."/>
            <person name="Crous P."/>
            <person name="Smith M.E."/>
        </authorList>
    </citation>
    <scope>NUCLEOTIDE SEQUENCE</scope>
    <source>
        <strain evidence="1">RSA 2271</strain>
    </source>
</reference>
<comment type="caution">
    <text evidence="1">The sequence shown here is derived from an EMBL/GenBank/DDBJ whole genome shotgun (WGS) entry which is preliminary data.</text>
</comment>
<organism evidence="1 2">
    <name type="scientific">Spiromyces aspiralis</name>
    <dbReference type="NCBI Taxonomy" id="68401"/>
    <lineage>
        <taxon>Eukaryota</taxon>
        <taxon>Fungi</taxon>
        <taxon>Fungi incertae sedis</taxon>
        <taxon>Zoopagomycota</taxon>
        <taxon>Kickxellomycotina</taxon>
        <taxon>Kickxellomycetes</taxon>
        <taxon>Kickxellales</taxon>
        <taxon>Kickxellaceae</taxon>
        <taxon>Spiromyces</taxon>
    </lineage>
</organism>
<accession>A0ACC1HMG4</accession>
<feature type="non-terminal residue" evidence="1">
    <location>
        <position position="1"/>
    </location>
</feature>
<evidence type="ECO:0000313" key="2">
    <source>
        <dbReference type="Proteomes" id="UP001145114"/>
    </source>
</evidence>
<sequence length="354" mass="39053">SGCGHVNDNLVELLILIQACRMGSAKKISVVLPLFPYSRQSDRLQKKRLIAIDQAGPRLQHDTSSESNNSNSNGNSLSGRSTSTAQLNGVFGQLSVQDKDEWADACARALLDEGKDPDHIVNSINFHTTASPHENRYKQWCARPGTLVARLIQEAGANHLITMDLHHPQYQSFFDIPLDQIYAEPCIIRFIRSEIPVWRSAVIVSPDAGGAKRATSIANQLGLEFALIHRESRSNHSECTGLVGEVNNRPVIIIDDMIDTAETVSIATRILKHHGATKIYVIATHGIFSNRALETINSSPIEMVACTNTVPQAEFRAMCPILHTIDISGILAEAIRRTFFGESLSNLFVHEKLF</sequence>
<dbReference type="EC" id="2.7.6.1" evidence="1"/>
<dbReference type="Proteomes" id="UP001145114">
    <property type="component" value="Unassembled WGS sequence"/>
</dbReference>
<evidence type="ECO:0000313" key="1">
    <source>
        <dbReference type="EMBL" id="KAJ1677205.1"/>
    </source>
</evidence>
<dbReference type="EMBL" id="JAMZIH010002814">
    <property type="protein sequence ID" value="KAJ1677205.1"/>
    <property type="molecule type" value="Genomic_DNA"/>
</dbReference>